<accession>A0ABN3J6M9</accession>
<name>A0ABN3J6M9_9ACTN</name>
<sequence>MPDRVLAGRYRLGERLGSGGMGTSRQALKAARWAREALGPGR</sequence>
<keyword evidence="2" id="KW-1185">Reference proteome</keyword>
<dbReference type="Proteomes" id="UP001501231">
    <property type="component" value="Unassembled WGS sequence"/>
</dbReference>
<evidence type="ECO:0000313" key="2">
    <source>
        <dbReference type="Proteomes" id="UP001501231"/>
    </source>
</evidence>
<proteinExistence type="predicted"/>
<gene>
    <name evidence="1" type="ORF">GCM10010191_37590</name>
</gene>
<organism evidence="1 2">
    <name type="scientific">Actinomadura vinacea</name>
    <dbReference type="NCBI Taxonomy" id="115336"/>
    <lineage>
        <taxon>Bacteria</taxon>
        <taxon>Bacillati</taxon>
        <taxon>Actinomycetota</taxon>
        <taxon>Actinomycetes</taxon>
        <taxon>Streptosporangiales</taxon>
        <taxon>Thermomonosporaceae</taxon>
        <taxon>Actinomadura</taxon>
    </lineage>
</organism>
<dbReference type="EMBL" id="BAAARW010000012">
    <property type="protein sequence ID" value="GAA2422321.1"/>
    <property type="molecule type" value="Genomic_DNA"/>
</dbReference>
<comment type="caution">
    <text evidence="1">The sequence shown here is derived from an EMBL/GenBank/DDBJ whole genome shotgun (WGS) entry which is preliminary data.</text>
</comment>
<evidence type="ECO:0000313" key="1">
    <source>
        <dbReference type="EMBL" id="GAA2422321.1"/>
    </source>
</evidence>
<reference evidence="1 2" key="1">
    <citation type="journal article" date="2019" name="Int. J. Syst. Evol. Microbiol.">
        <title>The Global Catalogue of Microorganisms (GCM) 10K type strain sequencing project: providing services to taxonomists for standard genome sequencing and annotation.</title>
        <authorList>
            <consortium name="The Broad Institute Genomics Platform"/>
            <consortium name="The Broad Institute Genome Sequencing Center for Infectious Disease"/>
            <person name="Wu L."/>
            <person name="Ma J."/>
        </authorList>
    </citation>
    <scope>NUCLEOTIDE SEQUENCE [LARGE SCALE GENOMIC DNA]</scope>
    <source>
        <strain evidence="1 2">JCM 3325</strain>
    </source>
</reference>
<protein>
    <recommendedName>
        <fullName evidence="3">Serine/threonine protein kinase</fullName>
    </recommendedName>
</protein>
<evidence type="ECO:0008006" key="3">
    <source>
        <dbReference type="Google" id="ProtNLM"/>
    </source>
</evidence>
<dbReference type="RefSeq" id="WP_344590274.1">
    <property type="nucleotide sequence ID" value="NZ_BAAARW010000012.1"/>
</dbReference>